<name>A0A2N9WU12_9NEIS</name>
<dbReference type="SUPFAM" id="SSF51306">
    <property type="entry name" value="LexA/Signal peptidase"/>
    <property type="match status" value="1"/>
</dbReference>
<reference evidence="2 3" key="1">
    <citation type="journal article" date="2017" name="MBio">
        <title>Type VI secretion-mediated competition in the bee gut microbiome.</title>
        <authorList>
            <person name="Steele M.I."/>
            <person name="Kwong W.K."/>
            <person name="Powell J.E."/>
            <person name="Whiteley M."/>
            <person name="Moran N.A."/>
        </authorList>
    </citation>
    <scope>NUCLEOTIDE SEQUENCE [LARGE SCALE GENOMIC DNA]</scope>
    <source>
        <strain evidence="2 3">App2-2</strain>
    </source>
</reference>
<dbReference type="InterPro" id="IPR039418">
    <property type="entry name" value="LexA-like"/>
</dbReference>
<dbReference type="CDD" id="cd06529">
    <property type="entry name" value="S24_LexA-like"/>
    <property type="match status" value="1"/>
</dbReference>
<dbReference type="Proteomes" id="UP000231293">
    <property type="component" value="Unassembled WGS sequence"/>
</dbReference>
<dbReference type="EMBL" id="MDVB01000060">
    <property type="protein sequence ID" value="PIT15427.1"/>
    <property type="molecule type" value="Genomic_DNA"/>
</dbReference>
<proteinExistence type="predicted"/>
<protein>
    <recommendedName>
        <fullName evidence="1">Peptidase S24/S26A/S26B/S26C domain-containing protein</fullName>
    </recommendedName>
</protein>
<evidence type="ECO:0000259" key="1">
    <source>
        <dbReference type="Pfam" id="PF00717"/>
    </source>
</evidence>
<dbReference type="InterPro" id="IPR036286">
    <property type="entry name" value="LexA/Signal_pep-like_sf"/>
</dbReference>
<evidence type="ECO:0000313" key="2">
    <source>
        <dbReference type="EMBL" id="PIT15427.1"/>
    </source>
</evidence>
<feature type="domain" description="Peptidase S24/S26A/S26B/S26C" evidence="1">
    <location>
        <begin position="26"/>
        <end position="109"/>
    </location>
</feature>
<evidence type="ECO:0000313" key="3">
    <source>
        <dbReference type="Proteomes" id="UP000231293"/>
    </source>
</evidence>
<dbReference type="RefSeq" id="WP_100113585.1">
    <property type="nucleotide sequence ID" value="NZ_MDVB01000060.1"/>
</dbReference>
<dbReference type="Gene3D" id="2.10.109.10">
    <property type="entry name" value="Umud Fragment, subunit A"/>
    <property type="match status" value="1"/>
</dbReference>
<comment type="caution">
    <text evidence="2">The sequence shown here is derived from an EMBL/GenBank/DDBJ whole genome shotgun (WGS) entry which is preliminary data.</text>
</comment>
<gene>
    <name evidence="2" type="ORF">BGI32_05725</name>
</gene>
<dbReference type="InterPro" id="IPR015927">
    <property type="entry name" value="Peptidase_S24_S26A/B/C"/>
</dbReference>
<dbReference type="AlphaFoldDB" id="A0A2N9WU12"/>
<sequence>MNNQLALNGVHGLQGNPLVNSNIESLTLDSDVMQPTFNKGDVLFIDTSAQYDGDGVYALVSHDKSLIIRRLQGRINGDLLIIGDNCELYPPERIAKNSLTNIMIHGKVIGVLSVKQV</sequence>
<dbReference type="Pfam" id="PF00717">
    <property type="entry name" value="Peptidase_S24"/>
    <property type="match status" value="1"/>
</dbReference>
<organism evidence="2 3">
    <name type="scientific">Snodgrassella alvi</name>
    <dbReference type="NCBI Taxonomy" id="1196083"/>
    <lineage>
        <taxon>Bacteria</taxon>
        <taxon>Pseudomonadati</taxon>
        <taxon>Pseudomonadota</taxon>
        <taxon>Betaproteobacteria</taxon>
        <taxon>Neisseriales</taxon>
        <taxon>Neisseriaceae</taxon>
        <taxon>Snodgrassella</taxon>
    </lineage>
</organism>
<accession>A0A2N9WU12</accession>